<protein>
    <recommendedName>
        <fullName evidence="7">Response regulatory domain-containing protein</fullName>
    </recommendedName>
</protein>
<dbReference type="EMBL" id="AP027081">
    <property type="protein sequence ID" value="BDU76808.1"/>
    <property type="molecule type" value="Genomic_DNA"/>
</dbReference>
<keyword evidence="1 6" id="KW-0597">Phosphoprotein</keyword>
<reference evidence="8" key="1">
    <citation type="journal article" date="2023" name="Int. J. Syst. Evol. Microbiol.">
        <title>Mesoterricola silvestris gen. nov., sp. nov., Mesoterricola sediminis sp. nov., Geothrix oryzae sp. nov., Geothrix edaphica sp. nov., Geothrix rubra sp. nov., and Geothrix limicola sp. nov., six novel members of Acidobacteriota isolated from soils.</title>
        <authorList>
            <person name="Itoh H."/>
            <person name="Sugisawa Y."/>
            <person name="Mise K."/>
            <person name="Xu Z."/>
            <person name="Kuniyasu M."/>
            <person name="Ushijima N."/>
            <person name="Kawano K."/>
            <person name="Kobayashi E."/>
            <person name="Shiratori Y."/>
            <person name="Masuda Y."/>
            <person name="Senoo K."/>
        </authorList>
    </citation>
    <scope>NUCLEOTIDE SEQUENCE</scope>
    <source>
        <strain evidence="8">W786</strain>
    </source>
</reference>
<keyword evidence="2" id="KW-0902">Two-component regulatory system</keyword>
<dbReference type="GO" id="GO:0000156">
    <property type="term" value="F:phosphorelay response regulator activity"/>
    <property type="evidence" value="ECO:0007669"/>
    <property type="project" value="TreeGrafter"/>
</dbReference>
<dbReference type="GO" id="GO:0032993">
    <property type="term" value="C:protein-DNA complex"/>
    <property type="evidence" value="ECO:0007669"/>
    <property type="project" value="TreeGrafter"/>
</dbReference>
<keyword evidence="4" id="KW-0238">DNA-binding</keyword>
<evidence type="ECO:0000313" key="9">
    <source>
        <dbReference type="Proteomes" id="UP001228113"/>
    </source>
</evidence>
<organism evidence="8 9">
    <name type="scientific">Mesoterricola sediminis</name>
    <dbReference type="NCBI Taxonomy" id="2927980"/>
    <lineage>
        <taxon>Bacteria</taxon>
        <taxon>Pseudomonadati</taxon>
        <taxon>Acidobacteriota</taxon>
        <taxon>Holophagae</taxon>
        <taxon>Holophagales</taxon>
        <taxon>Holophagaceae</taxon>
        <taxon>Mesoterricola</taxon>
    </lineage>
</organism>
<dbReference type="InterPro" id="IPR039420">
    <property type="entry name" value="WalR-like"/>
</dbReference>
<evidence type="ECO:0000256" key="1">
    <source>
        <dbReference type="ARBA" id="ARBA00022553"/>
    </source>
</evidence>
<proteinExistence type="predicted"/>
<dbReference type="PANTHER" id="PTHR48111">
    <property type="entry name" value="REGULATOR OF RPOS"/>
    <property type="match status" value="1"/>
</dbReference>
<name>A0AA48KFU8_9BACT</name>
<dbReference type="PANTHER" id="PTHR48111:SF1">
    <property type="entry name" value="TWO-COMPONENT RESPONSE REGULATOR ORR33"/>
    <property type="match status" value="1"/>
</dbReference>
<dbReference type="GO" id="GO:0000976">
    <property type="term" value="F:transcription cis-regulatory region binding"/>
    <property type="evidence" value="ECO:0007669"/>
    <property type="project" value="TreeGrafter"/>
</dbReference>
<dbReference type="Gene3D" id="3.40.50.2300">
    <property type="match status" value="1"/>
</dbReference>
<sequence>MARILIVDDDPDIVEAGTLFLEKEGHTVGAAYSRPEGMEAMATFKPDLLILDVMMEQPDDGFRMAQDLRRAGHTLPILMLTSVATASGLAFGKDDEMVPVDDFTAKPVEPAELVAKVARLLAAPSTPGR</sequence>
<evidence type="ECO:0000256" key="4">
    <source>
        <dbReference type="ARBA" id="ARBA00023125"/>
    </source>
</evidence>
<dbReference type="PROSITE" id="PS50110">
    <property type="entry name" value="RESPONSE_REGULATORY"/>
    <property type="match status" value="1"/>
</dbReference>
<dbReference type="InterPro" id="IPR011006">
    <property type="entry name" value="CheY-like_superfamily"/>
</dbReference>
<dbReference type="KEGG" id="msea:METESE_17660"/>
<evidence type="ECO:0000256" key="2">
    <source>
        <dbReference type="ARBA" id="ARBA00023012"/>
    </source>
</evidence>
<dbReference type="Proteomes" id="UP001228113">
    <property type="component" value="Chromosome"/>
</dbReference>
<gene>
    <name evidence="8" type="ORF">METESE_17660</name>
</gene>
<keyword evidence="9" id="KW-1185">Reference proteome</keyword>
<dbReference type="GO" id="GO:0006355">
    <property type="term" value="P:regulation of DNA-templated transcription"/>
    <property type="evidence" value="ECO:0007669"/>
    <property type="project" value="TreeGrafter"/>
</dbReference>
<evidence type="ECO:0000313" key="8">
    <source>
        <dbReference type="EMBL" id="BDU76808.1"/>
    </source>
</evidence>
<dbReference type="AlphaFoldDB" id="A0AA48KFU8"/>
<dbReference type="SMART" id="SM00448">
    <property type="entry name" value="REC"/>
    <property type="match status" value="1"/>
</dbReference>
<dbReference type="GO" id="GO:0005829">
    <property type="term" value="C:cytosol"/>
    <property type="evidence" value="ECO:0007669"/>
    <property type="project" value="TreeGrafter"/>
</dbReference>
<evidence type="ECO:0000256" key="6">
    <source>
        <dbReference type="PROSITE-ProRule" id="PRU00169"/>
    </source>
</evidence>
<evidence type="ECO:0000256" key="5">
    <source>
        <dbReference type="ARBA" id="ARBA00023163"/>
    </source>
</evidence>
<keyword evidence="5" id="KW-0804">Transcription</keyword>
<feature type="modified residue" description="4-aspartylphosphate" evidence="6">
    <location>
        <position position="52"/>
    </location>
</feature>
<dbReference type="SUPFAM" id="SSF52172">
    <property type="entry name" value="CheY-like"/>
    <property type="match status" value="1"/>
</dbReference>
<accession>A0AA48KFU8</accession>
<dbReference type="CDD" id="cd17574">
    <property type="entry name" value="REC_OmpR"/>
    <property type="match status" value="1"/>
</dbReference>
<dbReference type="RefSeq" id="WP_243334185.1">
    <property type="nucleotide sequence ID" value="NZ_AP027081.1"/>
</dbReference>
<keyword evidence="3" id="KW-0805">Transcription regulation</keyword>
<evidence type="ECO:0000259" key="7">
    <source>
        <dbReference type="PROSITE" id="PS50110"/>
    </source>
</evidence>
<dbReference type="Pfam" id="PF00072">
    <property type="entry name" value="Response_reg"/>
    <property type="match status" value="1"/>
</dbReference>
<evidence type="ECO:0000256" key="3">
    <source>
        <dbReference type="ARBA" id="ARBA00023015"/>
    </source>
</evidence>
<dbReference type="InterPro" id="IPR001789">
    <property type="entry name" value="Sig_transdc_resp-reg_receiver"/>
</dbReference>
<feature type="domain" description="Response regulatory" evidence="7">
    <location>
        <begin position="3"/>
        <end position="121"/>
    </location>
</feature>